<keyword evidence="2" id="KW-1185">Reference proteome</keyword>
<proteinExistence type="predicted"/>
<organism evidence="1 2">
    <name type="scientific">Falsiruegeria litorea R37</name>
    <dbReference type="NCBI Taxonomy" id="1200284"/>
    <lineage>
        <taxon>Bacteria</taxon>
        <taxon>Pseudomonadati</taxon>
        <taxon>Pseudomonadota</taxon>
        <taxon>Alphaproteobacteria</taxon>
        <taxon>Rhodobacterales</taxon>
        <taxon>Roseobacteraceae</taxon>
        <taxon>Falsiruegeria</taxon>
    </lineage>
</organism>
<evidence type="ECO:0000313" key="2">
    <source>
        <dbReference type="Proteomes" id="UP000193077"/>
    </source>
</evidence>
<accession>A0A1Y5SXH7</accession>
<dbReference type="Proteomes" id="UP000193077">
    <property type="component" value="Unassembled WGS sequence"/>
</dbReference>
<dbReference type="EMBL" id="FWFO01000001">
    <property type="protein sequence ID" value="SLN49118.1"/>
    <property type="molecule type" value="Genomic_DNA"/>
</dbReference>
<dbReference type="AlphaFoldDB" id="A0A1Y5SXH7"/>
<name>A0A1Y5SXH7_9RHOB</name>
<dbReference type="RefSeq" id="WP_085796146.1">
    <property type="nucleotide sequence ID" value="NZ_FWFO01000001.1"/>
</dbReference>
<sequence length="154" mass="17583">MAETKTPKWPWMRILLVASLALNLLFVGLVVGAALRFGGPESMRPPPRSLGSALYRALPDDVRQEMRHHSRSGHDARRKGGFREVGTVVAALRATPFDADGLKTVLDQQLEHREAFHRSVQDKWFERIKEMSDAERAAYADRLEEISKRKKHKR</sequence>
<dbReference type="InterPro" id="IPR025961">
    <property type="entry name" value="Metal_resist"/>
</dbReference>
<evidence type="ECO:0000313" key="1">
    <source>
        <dbReference type="EMBL" id="SLN49118.1"/>
    </source>
</evidence>
<dbReference type="Pfam" id="PF13801">
    <property type="entry name" value="Metal_resist"/>
    <property type="match status" value="1"/>
</dbReference>
<protein>
    <recommendedName>
        <fullName evidence="3">Periplasmic heavy metal sensor</fullName>
    </recommendedName>
</protein>
<dbReference type="OrthoDB" id="7708236at2"/>
<reference evidence="1 2" key="1">
    <citation type="submission" date="2017-03" db="EMBL/GenBank/DDBJ databases">
        <authorList>
            <person name="Afonso C.L."/>
            <person name="Miller P.J."/>
            <person name="Scott M.A."/>
            <person name="Spackman E."/>
            <person name="Goraichik I."/>
            <person name="Dimitrov K.M."/>
            <person name="Suarez D.L."/>
            <person name="Swayne D.E."/>
        </authorList>
    </citation>
    <scope>NUCLEOTIDE SEQUENCE [LARGE SCALE GENOMIC DNA]</scope>
    <source>
        <strain evidence="1 2">CECT 7639</strain>
    </source>
</reference>
<evidence type="ECO:0008006" key="3">
    <source>
        <dbReference type="Google" id="ProtNLM"/>
    </source>
</evidence>
<gene>
    <name evidence="1" type="ORF">TRL7639_02711</name>
</gene>